<proteinExistence type="predicted"/>
<accession>A0ABY3Z5G0</accession>
<evidence type="ECO:0000256" key="1">
    <source>
        <dbReference type="SAM" id="MobiDB-lite"/>
    </source>
</evidence>
<sequence length="232" mass="25003">MAYDNGEHGTAQRFLIQSLRLAEESGNAALGAHVLAGMADQATLVGHPAEGRRLAQAGRHGLAKTMSNACLADLWTLEARALAVLGEPKAAAHAIHEAQTAYTKVDLADEPEWAAFIDPAYLGGEWANAFRDMGQPGHAEEHAQSSIRHAERQKRARRGAMSQAVVAVSHLQRNDLDAAHAAGVRTLYLASQVKSSRCVEAVQDIQRRMVSFGKNPLVADFNERARSLVRAA</sequence>
<protein>
    <submittedName>
        <fullName evidence="2">Protein involved in sporulation</fullName>
    </submittedName>
</protein>
<evidence type="ECO:0000313" key="2">
    <source>
        <dbReference type="EMBL" id="UNZ05523.1"/>
    </source>
</evidence>
<dbReference type="EMBL" id="CP094298">
    <property type="protein sequence ID" value="UNZ05523.1"/>
    <property type="molecule type" value="Genomic_DNA"/>
</dbReference>
<organism evidence="2 3">
    <name type="scientific">Streptomyces rimosus subsp. rimosus</name>
    <dbReference type="NCBI Taxonomy" id="132474"/>
    <lineage>
        <taxon>Bacteria</taxon>
        <taxon>Bacillati</taxon>
        <taxon>Actinomycetota</taxon>
        <taxon>Actinomycetes</taxon>
        <taxon>Kitasatosporales</taxon>
        <taxon>Streptomycetaceae</taxon>
        <taxon>Streptomyces</taxon>
    </lineage>
</organism>
<name>A0ABY3Z5G0_STRRM</name>
<feature type="region of interest" description="Disordered" evidence="1">
    <location>
        <begin position="135"/>
        <end position="159"/>
    </location>
</feature>
<gene>
    <name evidence="2" type="ORF">SRIMR7_25545</name>
</gene>
<evidence type="ECO:0000313" key="3">
    <source>
        <dbReference type="Proteomes" id="UP000829494"/>
    </source>
</evidence>
<reference evidence="2 3" key="1">
    <citation type="submission" date="2022-03" db="EMBL/GenBank/DDBJ databases">
        <title>Complete genome of Streptomyces rimosus ssp. rimosus R7 (=ATCC 10970).</title>
        <authorList>
            <person name="Beganovic S."/>
            <person name="Ruckert C."/>
            <person name="Busche T."/>
            <person name="Kalinowski J."/>
            <person name="Wittmann C."/>
        </authorList>
    </citation>
    <scope>NUCLEOTIDE SEQUENCE [LARGE SCALE GENOMIC DNA]</scope>
    <source>
        <strain evidence="2 3">R7</strain>
    </source>
</reference>
<keyword evidence="3" id="KW-1185">Reference proteome</keyword>
<dbReference type="Proteomes" id="UP000829494">
    <property type="component" value="Chromosome"/>
</dbReference>